<evidence type="ECO:0000313" key="2">
    <source>
        <dbReference type="Proteomes" id="UP001500689"/>
    </source>
</evidence>
<keyword evidence="2" id="KW-1185">Reference proteome</keyword>
<dbReference type="EMBL" id="BAAAZN010000001">
    <property type="protein sequence ID" value="GAA3523033.1"/>
    <property type="molecule type" value="Genomic_DNA"/>
</dbReference>
<comment type="caution">
    <text evidence="1">The sequence shown here is derived from an EMBL/GenBank/DDBJ whole genome shotgun (WGS) entry which is preliminary data.</text>
</comment>
<organism evidence="1 2">
    <name type="scientific">Amycolatopsis ultiminotia</name>
    <dbReference type="NCBI Taxonomy" id="543629"/>
    <lineage>
        <taxon>Bacteria</taxon>
        <taxon>Bacillati</taxon>
        <taxon>Actinomycetota</taxon>
        <taxon>Actinomycetes</taxon>
        <taxon>Pseudonocardiales</taxon>
        <taxon>Pseudonocardiaceae</taxon>
        <taxon>Amycolatopsis</taxon>
    </lineage>
</organism>
<evidence type="ECO:0000313" key="1">
    <source>
        <dbReference type="EMBL" id="GAA3523033.1"/>
    </source>
</evidence>
<gene>
    <name evidence="1" type="ORF">GCM10022222_01210</name>
</gene>
<accession>A0ABP6UYZ4</accession>
<sequence>MIVRITADGQVDLCEPLDFTSFSVQAPWETDPADVGRALVANGWGEVEGDHAWILSDAVRAAASDEVDPGWAEKYEAMLRYATARGWWRERDRAIRAHLAFA</sequence>
<dbReference type="Proteomes" id="UP001500689">
    <property type="component" value="Unassembled WGS sequence"/>
</dbReference>
<reference evidence="2" key="1">
    <citation type="journal article" date="2019" name="Int. J. Syst. Evol. Microbiol.">
        <title>The Global Catalogue of Microorganisms (GCM) 10K type strain sequencing project: providing services to taxonomists for standard genome sequencing and annotation.</title>
        <authorList>
            <consortium name="The Broad Institute Genomics Platform"/>
            <consortium name="The Broad Institute Genome Sequencing Center for Infectious Disease"/>
            <person name="Wu L."/>
            <person name="Ma J."/>
        </authorList>
    </citation>
    <scope>NUCLEOTIDE SEQUENCE [LARGE SCALE GENOMIC DNA]</scope>
    <source>
        <strain evidence="2">JCM 16898</strain>
    </source>
</reference>
<name>A0ABP6UYZ4_9PSEU</name>
<protein>
    <submittedName>
        <fullName evidence="1">Uncharacterized protein</fullName>
    </submittedName>
</protein>
<proteinExistence type="predicted"/>
<dbReference type="RefSeq" id="WP_344854219.1">
    <property type="nucleotide sequence ID" value="NZ_BAAAZN010000001.1"/>
</dbReference>